<dbReference type="CDD" id="cd12108">
    <property type="entry name" value="Hr-like"/>
    <property type="match status" value="1"/>
</dbReference>
<proteinExistence type="predicted"/>
<dbReference type="EMBL" id="CM001439">
    <property type="protein sequence ID" value="EHR50610.1"/>
    <property type="molecule type" value="Genomic_DNA"/>
</dbReference>
<dbReference type="Gene3D" id="1.20.120.520">
    <property type="entry name" value="nmb1532 protein domain like"/>
    <property type="match status" value="1"/>
</dbReference>
<reference evidence="2 3" key="1">
    <citation type="journal article" date="2012" name="Stand. Genomic Sci.">
        <title>Genome sequence of the ocean sediment bacterium Saccharomonospora marina type strain (XMU15(T)).</title>
        <authorList>
            <person name="Klenk H.P."/>
            <person name="Lu M."/>
            <person name="Lucas S."/>
            <person name="Lapidus A."/>
            <person name="Copeland A."/>
            <person name="Pitluck S."/>
            <person name="Goodwin L.A."/>
            <person name="Han C."/>
            <person name="Tapia R."/>
            <person name="Brambilla E.M."/>
            <person name="Potter G."/>
            <person name="Land M."/>
            <person name="Ivanova N."/>
            <person name="Rohde M."/>
            <person name="Goker M."/>
            <person name="Detter J.C."/>
            <person name="Li W.J."/>
            <person name="Kyrpides N.C."/>
            <person name="Woyke T."/>
        </authorList>
    </citation>
    <scope>NUCLEOTIDE SEQUENCE [LARGE SCALE GENOMIC DNA]</scope>
    <source>
        <strain evidence="2 3">XMU15</strain>
    </source>
</reference>
<dbReference type="Pfam" id="PF01814">
    <property type="entry name" value="Hemerythrin"/>
    <property type="match status" value="1"/>
</dbReference>
<dbReference type="OrthoDB" id="3212362at2"/>
<organism evidence="2 3">
    <name type="scientific">Saccharomonospora marina XMU15</name>
    <dbReference type="NCBI Taxonomy" id="882083"/>
    <lineage>
        <taxon>Bacteria</taxon>
        <taxon>Bacillati</taxon>
        <taxon>Actinomycetota</taxon>
        <taxon>Actinomycetes</taxon>
        <taxon>Pseudonocardiales</taxon>
        <taxon>Pseudonocardiaceae</taxon>
        <taxon>Saccharomonospora</taxon>
    </lineage>
</organism>
<evidence type="ECO:0000313" key="2">
    <source>
        <dbReference type="EMBL" id="EHR50610.1"/>
    </source>
</evidence>
<dbReference type="Proteomes" id="UP000004926">
    <property type="component" value="Chromosome"/>
</dbReference>
<dbReference type="STRING" id="882083.SacmaDRAFT_2364"/>
<dbReference type="AlphaFoldDB" id="H5WXK7"/>
<gene>
    <name evidence="2" type="ORF">SacmaDRAFT_2364</name>
</gene>
<protein>
    <submittedName>
        <fullName evidence="2">Hemerythrin HHE cation binding domain-containing protein</fullName>
    </submittedName>
</protein>
<dbReference type="HOGENOM" id="CLU_079417_2_0_11"/>
<accession>H5WXK7</accession>
<dbReference type="RefSeq" id="WP_009153995.1">
    <property type="nucleotide sequence ID" value="NZ_CM001439.1"/>
</dbReference>
<keyword evidence="3" id="KW-1185">Reference proteome</keyword>
<sequence length="191" mass="21687">MSVEDRVETTRDVVDLLLGQHMQIRDLFLEVLSSTGQRRRDVFTRLVRLLAVHETAEEEIVHPMARQAIAGGDAVVDDRLAEEREAKEVLSRLEELSPDSEEFEHLLEGLRMSVLEHASHEEQYEFRYLRQHYPAERLRTLAGMVRAAEKTAPTHPHPGVETATENLATGPVLAVFDRAKDAIRRATSNES</sequence>
<dbReference type="InterPro" id="IPR012312">
    <property type="entry name" value="Hemerythrin-like"/>
</dbReference>
<evidence type="ECO:0000259" key="1">
    <source>
        <dbReference type="Pfam" id="PF01814"/>
    </source>
</evidence>
<dbReference type="PANTHER" id="PTHR35585">
    <property type="entry name" value="HHE DOMAIN PROTEIN (AFU_ORTHOLOGUE AFUA_4G00730)"/>
    <property type="match status" value="1"/>
</dbReference>
<name>H5WXK7_9PSEU</name>
<dbReference type="PANTHER" id="PTHR35585:SF1">
    <property type="entry name" value="HHE DOMAIN PROTEIN (AFU_ORTHOLOGUE AFUA_4G00730)"/>
    <property type="match status" value="1"/>
</dbReference>
<dbReference type="eggNOG" id="COG5592">
    <property type="taxonomic scope" value="Bacteria"/>
</dbReference>
<evidence type="ECO:0000313" key="3">
    <source>
        <dbReference type="Proteomes" id="UP000004926"/>
    </source>
</evidence>
<feature type="domain" description="Hemerythrin-like" evidence="1">
    <location>
        <begin position="13"/>
        <end position="127"/>
    </location>
</feature>